<name>A0A857KPB1_9ACTN</name>
<protein>
    <submittedName>
        <fullName evidence="2">Uncharacterized protein</fullName>
    </submittedName>
</protein>
<organism evidence="2">
    <name type="scientific">Gordonia amarae</name>
    <dbReference type="NCBI Taxonomy" id="36821"/>
    <lineage>
        <taxon>Bacteria</taxon>
        <taxon>Bacillati</taxon>
        <taxon>Actinomycetota</taxon>
        <taxon>Actinomycetes</taxon>
        <taxon>Mycobacteriales</taxon>
        <taxon>Gordoniaceae</taxon>
        <taxon>Gordonia</taxon>
    </lineage>
</organism>
<evidence type="ECO:0000313" key="2">
    <source>
        <dbReference type="EMBL" id="QHN41464.1"/>
    </source>
</evidence>
<dbReference type="RefSeq" id="WP_005184170.1">
    <property type="nucleotide sequence ID" value="NZ_CP045804.1"/>
</dbReference>
<feature type="compositionally biased region" description="Basic and acidic residues" evidence="1">
    <location>
        <begin position="158"/>
        <end position="167"/>
    </location>
</feature>
<sequence>MSTTDSNTPQTDNGTSVLHGVREFVATHHDVSTLVRDAQKFSINLPLIGKVSVPTPRQLAVYGVIGALGATGAIEWPVALALGLGVAVAGRELGGRPPAPAQRALTSPVPEDAAPASPATTISVDGPAVVVAPTALVVSPSVGIPPADEADATTEPPESDKNPDESA</sequence>
<gene>
    <name evidence="2" type="ORF">GII30_21950</name>
</gene>
<reference evidence="2" key="1">
    <citation type="journal article" date="2021" name="Nat. Microbiol.">
        <title>Cocultivation of an ultrasmall environmental parasitic bacterium with lytic ability against bacteria associated with wastewater foams.</title>
        <authorList>
            <person name="Batinovic S."/>
            <person name="Rose J.J.A."/>
            <person name="Ratcliffe J."/>
            <person name="Seviour R.J."/>
            <person name="Petrovski S."/>
        </authorList>
    </citation>
    <scope>NUCLEOTIDE SEQUENCE</scope>
    <source>
        <strain evidence="2">CON44</strain>
    </source>
</reference>
<accession>A0A857KPB1</accession>
<proteinExistence type="predicted"/>
<feature type="region of interest" description="Disordered" evidence="1">
    <location>
        <begin position="95"/>
        <end position="121"/>
    </location>
</feature>
<feature type="region of interest" description="Disordered" evidence="1">
    <location>
        <begin position="140"/>
        <end position="167"/>
    </location>
</feature>
<dbReference type="EMBL" id="CP045810">
    <property type="protein sequence ID" value="QHN41464.1"/>
    <property type="molecule type" value="Genomic_DNA"/>
</dbReference>
<dbReference type="AlphaFoldDB" id="A0A857KPB1"/>
<evidence type="ECO:0000256" key="1">
    <source>
        <dbReference type="SAM" id="MobiDB-lite"/>
    </source>
</evidence>